<evidence type="ECO:0008006" key="4">
    <source>
        <dbReference type="Google" id="ProtNLM"/>
    </source>
</evidence>
<keyword evidence="1" id="KW-1133">Transmembrane helix</keyword>
<sequence length="87" mass="9939">MTWFLFHYENKRDSSCVANSGHYTAAEGTKLHPFYLTFHIYCDRVDGVMDTTGQGWLPVNIFVVVNGVGVAFLNVMLDICVRFQMSR</sequence>
<proteinExistence type="predicted"/>
<evidence type="ECO:0000256" key="1">
    <source>
        <dbReference type="SAM" id="Phobius"/>
    </source>
</evidence>
<feature type="transmembrane region" description="Helical" evidence="1">
    <location>
        <begin position="56"/>
        <end position="77"/>
    </location>
</feature>
<evidence type="ECO:0000313" key="2">
    <source>
        <dbReference type="EMBL" id="KAK4007355.1"/>
    </source>
</evidence>
<organism evidence="2 3">
    <name type="scientific">Daphnia magna</name>
    <dbReference type="NCBI Taxonomy" id="35525"/>
    <lineage>
        <taxon>Eukaryota</taxon>
        <taxon>Metazoa</taxon>
        <taxon>Ecdysozoa</taxon>
        <taxon>Arthropoda</taxon>
        <taxon>Crustacea</taxon>
        <taxon>Branchiopoda</taxon>
        <taxon>Diplostraca</taxon>
        <taxon>Cladocera</taxon>
        <taxon>Anomopoda</taxon>
        <taxon>Daphniidae</taxon>
        <taxon>Daphnia</taxon>
    </lineage>
</organism>
<comment type="caution">
    <text evidence="2">The sequence shown here is derived from an EMBL/GenBank/DDBJ whole genome shotgun (WGS) entry which is preliminary data.</text>
</comment>
<accession>A0ABQ9Z3G0</accession>
<keyword evidence="1" id="KW-0472">Membrane</keyword>
<dbReference type="Proteomes" id="UP001234178">
    <property type="component" value="Unassembled WGS sequence"/>
</dbReference>
<protein>
    <recommendedName>
        <fullName evidence="4">Transmembrane protein</fullName>
    </recommendedName>
</protein>
<keyword evidence="3" id="KW-1185">Reference proteome</keyword>
<gene>
    <name evidence="2" type="ORF">OUZ56_012515</name>
</gene>
<reference evidence="2 3" key="1">
    <citation type="journal article" date="2023" name="Nucleic Acids Res.">
        <title>The hologenome of Daphnia magna reveals possible DNA methylation and microbiome-mediated evolution of the host genome.</title>
        <authorList>
            <person name="Chaturvedi A."/>
            <person name="Li X."/>
            <person name="Dhandapani V."/>
            <person name="Marshall H."/>
            <person name="Kissane S."/>
            <person name="Cuenca-Cambronero M."/>
            <person name="Asole G."/>
            <person name="Calvet F."/>
            <person name="Ruiz-Romero M."/>
            <person name="Marangio P."/>
            <person name="Guigo R."/>
            <person name="Rago D."/>
            <person name="Mirbahai L."/>
            <person name="Eastwood N."/>
            <person name="Colbourne J.K."/>
            <person name="Zhou J."/>
            <person name="Mallon E."/>
            <person name="Orsini L."/>
        </authorList>
    </citation>
    <scope>NUCLEOTIDE SEQUENCE [LARGE SCALE GENOMIC DNA]</scope>
    <source>
        <strain evidence="2">LRV0_1</strain>
    </source>
</reference>
<name>A0ABQ9Z3G0_9CRUS</name>
<dbReference type="EMBL" id="JAOYFB010000002">
    <property type="protein sequence ID" value="KAK4007355.1"/>
    <property type="molecule type" value="Genomic_DNA"/>
</dbReference>
<evidence type="ECO:0000313" key="3">
    <source>
        <dbReference type="Proteomes" id="UP001234178"/>
    </source>
</evidence>
<keyword evidence="1" id="KW-0812">Transmembrane</keyword>